<protein>
    <submittedName>
        <fullName evidence="1">Uncharacterized protein</fullName>
    </submittedName>
</protein>
<accession>A0A239ESX6</accession>
<reference evidence="1 2" key="1">
    <citation type="submission" date="2017-06" db="EMBL/GenBank/DDBJ databases">
        <authorList>
            <person name="Kim H.J."/>
            <person name="Triplett B.A."/>
        </authorList>
    </citation>
    <scope>NUCLEOTIDE SEQUENCE [LARGE SCALE GENOMIC DNA]</scope>
    <source>
        <strain evidence="1 2">DSM 18704</strain>
    </source>
</reference>
<organism evidence="1 2">
    <name type="scientific">Granulicella rosea</name>
    <dbReference type="NCBI Taxonomy" id="474952"/>
    <lineage>
        <taxon>Bacteria</taxon>
        <taxon>Pseudomonadati</taxon>
        <taxon>Acidobacteriota</taxon>
        <taxon>Terriglobia</taxon>
        <taxon>Terriglobales</taxon>
        <taxon>Acidobacteriaceae</taxon>
        <taxon>Granulicella</taxon>
    </lineage>
</organism>
<keyword evidence="2" id="KW-1185">Reference proteome</keyword>
<name>A0A239ESX6_9BACT</name>
<evidence type="ECO:0000313" key="2">
    <source>
        <dbReference type="Proteomes" id="UP000198356"/>
    </source>
</evidence>
<dbReference type="RefSeq" id="WP_176441611.1">
    <property type="nucleotide sequence ID" value="NZ_FZOU01000001.1"/>
</dbReference>
<dbReference type="Proteomes" id="UP000198356">
    <property type="component" value="Unassembled WGS sequence"/>
</dbReference>
<evidence type="ECO:0000313" key="1">
    <source>
        <dbReference type="EMBL" id="SNS47511.1"/>
    </source>
</evidence>
<gene>
    <name evidence="1" type="ORF">SAMN05421770_1011132</name>
</gene>
<dbReference type="EMBL" id="FZOU01000001">
    <property type="protein sequence ID" value="SNS47511.1"/>
    <property type="molecule type" value="Genomic_DNA"/>
</dbReference>
<sequence length="55" mass="6342">MTQTMPHSAQLEAAPLSLNRLRELESENIRLHLLVSELLIKNQQLREAQRTHDPA</sequence>
<dbReference type="AlphaFoldDB" id="A0A239ESX6"/>
<proteinExistence type="predicted"/>